<dbReference type="NCBIfam" id="NF008234">
    <property type="entry name" value="PRK11001.1"/>
    <property type="match status" value="1"/>
</dbReference>
<dbReference type="InterPro" id="IPR038026">
    <property type="entry name" value="MtlR-like_sf"/>
</dbReference>
<dbReference type="RefSeq" id="WP_036016374.1">
    <property type="nucleotide sequence ID" value="NZ_CAADJA010000002.1"/>
</dbReference>
<organism evidence="1 3">
    <name type="scientific">Budvicia aquatica</name>
    <dbReference type="NCBI Taxonomy" id="82979"/>
    <lineage>
        <taxon>Bacteria</taxon>
        <taxon>Pseudomonadati</taxon>
        <taxon>Pseudomonadota</taxon>
        <taxon>Gammaproteobacteria</taxon>
        <taxon>Enterobacterales</taxon>
        <taxon>Budviciaceae</taxon>
        <taxon>Budvicia</taxon>
    </lineage>
</organism>
<dbReference type="Proteomes" id="UP000224974">
    <property type="component" value="Unassembled WGS sequence"/>
</dbReference>
<protein>
    <submittedName>
        <fullName evidence="1">Mannitol operon repressor</fullName>
    </submittedName>
    <submittedName>
        <fullName evidence="2">Mannitol repressor protein</fullName>
    </submittedName>
</protein>
<dbReference type="Pfam" id="PF05068">
    <property type="entry name" value="MtlR"/>
    <property type="match status" value="1"/>
</dbReference>
<reference evidence="1" key="1">
    <citation type="submission" date="2017-09" db="EMBL/GenBank/DDBJ databases">
        <title>FDA dAtabase for Regulatory Grade micrObial Sequences (FDA-ARGOS): Supporting development and validation of Infectious Disease Dx tests.</title>
        <authorList>
            <person name="Minogue T."/>
            <person name="Wolcott M."/>
            <person name="Wasieloski L."/>
            <person name="Aguilar W."/>
            <person name="Moore D."/>
            <person name="Tallon L.J."/>
            <person name="Sadzewicz L."/>
            <person name="Ott S."/>
            <person name="Zhao X."/>
            <person name="Nagaraj S."/>
            <person name="Vavikolanu K."/>
            <person name="Aluvathingal J."/>
            <person name="Nadendla S."/>
            <person name="Sichtig H."/>
        </authorList>
    </citation>
    <scope>NUCLEOTIDE SEQUENCE</scope>
    <source>
        <strain evidence="1">FDAARGOS_387</strain>
    </source>
</reference>
<sequence length="177" mass="20201">MTEDTQKLENRILERLNKKKSVRGFLLTVIELLSEAVDILVLQVFRKDDYAVKYAVEPLLAGTGPLAELPVRLKLIYALGIISRDEYEDIECLMILSERLGHDSREYTFTSEEVLGNLRLLHGIATLPEAPVFSSVEDGADDVFVDMQQRRYQQMVHSSLVLYITDLVSQLRVKKAF</sequence>
<dbReference type="EMBL" id="PDDX01000001">
    <property type="protein sequence ID" value="PHI28687.1"/>
    <property type="molecule type" value="Genomic_DNA"/>
</dbReference>
<evidence type="ECO:0000313" key="1">
    <source>
        <dbReference type="EMBL" id="PHI28687.1"/>
    </source>
</evidence>
<dbReference type="STRING" id="1111728.GCA_000427805_03455"/>
<reference evidence="3" key="2">
    <citation type="submission" date="2017-09" db="EMBL/GenBank/DDBJ databases">
        <title>FDA dAtabase for Regulatory Grade micrObial Sequences (FDA-ARGOS): Supporting development and validation of Infectious Disease Dx tests.</title>
        <authorList>
            <person name="Minogue T."/>
            <person name="Wolcott M."/>
            <person name="Wasieloski L."/>
            <person name="Aguilar W."/>
            <person name="Moore D."/>
            <person name="Tallon L."/>
            <person name="Sadzewicz L."/>
            <person name="Ott S."/>
            <person name="Zhao X."/>
            <person name="Nagaraj S."/>
            <person name="Vavikolanu K."/>
            <person name="Aluvathingal J."/>
            <person name="Nadendla S."/>
            <person name="Sichtig H."/>
        </authorList>
    </citation>
    <scope>NUCLEOTIDE SEQUENCE [LARGE SCALE GENOMIC DNA]</scope>
    <source>
        <strain evidence="3">FDAARGOS_387</strain>
    </source>
</reference>
<reference evidence="2 4" key="3">
    <citation type="submission" date="2019-03" db="EMBL/GenBank/DDBJ databases">
        <authorList>
            <consortium name="Pathogen Informatics"/>
        </authorList>
    </citation>
    <scope>NUCLEOTIDE SEQUENCE [LARGE SCALE GENOMIC DNA]</scope>
    <source>
        <strain evidence="2 4">NCTC12282</strain>
    </source>
</reference>
<dbReference type="AlphaFoldDB" id="A0A2C6DHK2"/>
<dbReference type="SUPFAM" id="SSF158668">
    <property type="entry name" value="MtlR-like"/>
    <property type="match status" value="1"/>
</dbReference>
<dbReference type="InterPro" id="IPR007761">
    <property type="entry name" value="MtlR-like"/>
</dbReference>
<gene>
    <name evidence="2" type="primary">mtlR</name>
    <name evidence="1" type="ORF">CRN84_04800</name>
    <name evidence="2" type="ORF">NCTC12282_01637</name>
</gene>
<dbReference type="Gene3D" id="1.20.120.330">
    <property type="entry name" value="Nucleotidyltransferases domain 2"/>
    <property type="match status" value="1"/>
</dbReference>
<proteinExistence type="predicted"/>
<dbReference type="OrthoDB" id="7060391at2"/>
<dbReference type="EMBL" id="CAADJA010000002">
    <property type="protein sequence ID" value="VFS46719.1"/>
    <property type="molecule type" value="Genomic_DNA"/>
</dbReference>
<dbReference type="PANTHER" id="PTHR37941:SF1">
    <property type="entry name" value="FUMARASE E-RELATED"/>
    <property type="match status" value="1"/>
</dbReference>
<keyword evidence="3" id="KW-1185">Reference proteome</keyword>
<dbReference type="PANTHER" id="PTHR37941">
    <property type="entry name" value="FUMARASE E-RELATED"/>
    <property type="match status" value="1"/>
</dbReference>
<dbReference type="Proteomes" id="UP000373449">
    <property type="component" value="Unassembled WGS sequence"/>
</dbReference>
<evidence type="ECO:0000313" key="3">
    <source>
        <dbReference type="Proteomes" id="UP000224974"/>
    </source>
</evidence>
<dbReference type="GO" id="GO:0045892">
    <property type="term" value="P:negative regulation of DNA-templated transcription"/>
    <property type="evidence" value="ECO:0007669"/>
    <property type="project" value="TreeGrafter"/>
</dbReference>
<evidence type="ECO:0000313" key="2">
    <source>
        <dbReference type="EMBL" id="VFS46719.1"/>
    </source>
</evidence>
<name>A0A2C6DHK2_9GAMM</name>
<evidence type="ECO:0000313" key="4">
    <source>
        <dbReference type="Proteomes" id="UP000373449"/>
    </source>
</evidence>
<accession>A0A2C6DHK2</accession>